<dbReference type="PROSITE" id="PS51257">
    <property type="entry name" value="PROKAR_LIPOPROTEIN"/>
    <property type="match status" value="1"/>
</dbReference>
<evidence type="ECO:0000313" key="7">
    <source>
        <dbReference type="Proteomes" id="UP000280696"/>
    </source>
</evidence>
<dbReference type="EMBL" id="RAYQ01000003">
    <property type="protein sequence ID" value="RKI93256.1"/>
    <property type="molecule type" value="Genomic_DNA"/>
</dbReference>
<evidence type="ECO:0000259" key="5">
    <source>
        <dbReference type="Pfam" id="PF13407"/>
    </source>
</evidence>
<feature type="chain" id="PRO_5017273386" description="Periplasmic binding protein domain-containing protein" evidence="4">
    <location>
        <begin position="22"/>
        <end position="420"/>
    </location>
</feature>
<evidence type="ECO:0000313" key="6">
    <source>
        <dbReference type="EMBL" id="RKI93256.1"/>
    </source>
</evidence>
<accession>A0A3A9B1D3</accession>
<dbReference type="PANTHER" id="PTHR30036">
    <property type="entry name" value="D-XYLOSE-BINDING PERIPLASMIC PROTEIN"/>
    <property type="match status" value="1"/>
</dbReference>
<gene>
    <name evidence="6" type="ORF">D7V94_04625</name>
</gene>
<dbReference type="RefSeq" id="WP_120467228.1">
    <property type="nucleotide sequence ID" value="NZ_RAYQ01000003.1"/>
</dbReference>
<comment type="subcellular location">
    <subcellularLocation>
        <location evidence="1">Cell envelope</location>
    </subcellularLocation>
</comment>
<dbReference type="GO" id="GO:0030288">
    <property type="term" value="C:outer membrane-bounded periplasmic space"/>
    <property type="evidence" value="ECO:0007669"/>
    <property type="project" value="TreeGrafter"/>
</dbReference>
<keyword evidence="7" id="KW-1185">Reference proteome</keyword>
<evidence type="ECO:0000256" key="1">
    <source>
        <dbReference type="ARBA" id="ARBA00004196"/>
    </source>
</evidence>
<evidence type="ECO:0000256" key="4">
    <source>
        <dbReference type="SAM" id="SignalP"/>
    </source>
</evidence>
<dbReference type="AlphaFoldDB" id="A0A3A9B1D3"/>
<comment type="similarity">
    <text evidence="2">Belongs to the bacterial solute-binding protein 2 family.</text>
</comment>
<dbReference type="OrthoDB" id="366967at2"/>
<feature type="domain" description="Periplasmic binding protein" evidence="5">
    <location>
        <begin position="90"/>
        <end position="321"/>
    </location>
</feature>
<evidence type="ECO:0000256" key="3">
    <source>
        <dbReference type="SAM" id="MobiDB-lite"/>
    </source>
</evidence>
<comment type="caution">
    <text evidence="6">The sequence shown here is derived from an EMBL/GenBank/DDBJ whole genome shotgun (WGS) entry which is preliminary data.</text>
</comment>
<organism evidence="6 7">
    <name type="scientific">Parablautia intestinalis</name>
    <dbReference type="NCBI Taxonomy" id="2320100"/>
    <lineage>
        <taxon>Bacteria</taxon>
        <taxon>Bacillati</taxon>
        <taxon>Bacillota</taxon>
        <taxon>Clostridia</taxon>
        <taxon>Lachnospirales</taxon>
        <taxon>Lachnospiraceae</taxon>
        <taxon>Parablautia</taxon>
    </lineage>
</organism>
<feature type="signal peptide" evidence="4">
    <location>
        <begin position="1"/>
        <end position="21"/>
    </location>
</feature>
<dbReference type="PANTHER" id="PTHR30036:SF7">
    <property type="entry name" value="ABC TRANSPORTER PERIPLASMIC-BINDING PROTEIN YPHF"/>
    <property type="match status" value="1"/>
</dbReference>
<sequence length="420" mass="45108">MKKVLAILLTVTMILSLTACGGTDTGTGSAGNSTESDEEKVAQEDAAEDTQSGEDNGQESSAAEDGADATLKSFKMGYFDTGSQDGTSVPLRNNLVAAIESLGATPVAAQPAGNTPDDYLDALDTLISQGVDGIALPWVSFMFAGTPAAVKKCEDAGVYYGFYWGVDCETLGEDTLAICQDSPKFLGCFYQQENDAAYAAMSTLHDYGCDKLGYIGLAASNEMQENSRDDGVQKACEDFGMEILVEQRDQNVTMTAEGGATTVENFLTAYPEMEGIVIAGNTQFVMPGVAQAIASKGLTDFKVACIDFPDDMESYAKEGVLVYDAGAHITGPVYLTILVANAMNGTPLTDKGRSYNQQYIKLTSSEEIEQWVAIEDEIVYNTDELRQCLQIVNPDFDVDAFNELVLNYSYSDIMARHHAE</sequence>
<dbReference type="SUPFAM" id="SSF53822">
    <property type="entry name" value="Periplasmic binding protein-like I"/>
    <property type="match status" value="1"/>
</dbReference>
<proteinExistence type="inferred from homology"/>
<dbReference type="InterPro" id="IPR028082">
    <property type="entry name" value="Peripla_BP_I"/>
</dbReference>
<evidence type="ECO:0000256" key="2">
    <source>
        <dbReference type="ARBA" id="ARBA00007639"/>
    </source>
</evidence>
<dbReference type="Gene3D" id="3.40.50.2300">
    <property type="match status" value="2"/>
</dbReference>
<dbReference type="InterPro" id="IPR025997">
    <property type="entry name" value="SBP_2_dom"/>
</dbReference>
<dbReference type="GO" id="GO:0030246">
    <property type="term" value="F:carbohydrate binding"/>
    <property type="evidence" value="ECO:0007669"/>
    <property type="project" value="TreeGrafter"/>
</dbReference>
<protein>
    <recommendedName>
        <fullName evidence="5">Periplasmic binding protein domain-containing protein</fullName>
    </recommendedName>
</protein>
<name>A0A3A9B1D3_9FIRM</name>
<keyword evidence="4" id="KW-0732">Signal</keyword>
<feature type="region of interest" description="Disordered" evidence="3">
    <location>
        <begin position="22"/>
        <end position="66"/>
    </location>
</feature>
<reference evidence="6 7" key="1">
    <citation type="submission" date="2018-09" db="EMBL/GenBank/DDBJ databases">
        <title>Murine metabolic-syndrome-specific gut microbial biobank.</title>
        <authorList>
            <person name="Liu C."/>
        </authorList>
    </citation>
    <scope>NUCLEOTIDE SEQUENCE [LARGE SCALE GENOMIC DNA]</scope>
    <source>
        <strain evidence="6 7">0.1xD8-82</strain>
    </source>
</reference>
<dbReference type="Pfam" id="PF13407">
    <property type="entry name" value="Peripla_BP_4"/>
    <property type="match status" value="1"/>
</dbReference>
<dbReference type="InterPro" id="IPR050555">
    <property type="entry name" value="Bact_Solute-Bind_Prot2"/>
</dbReference>
<dbReference type="Proteomes" id="UP000280696">
    <property type="component" value="Unassembled WGS sequence"/>
</dbReference>